<keyword evidence="6 13" id="KW-0812">Transmembrane</keyword>
<dbReference type="Gene3D" id="3.30.565.10">
    <property type="entry name" value="Histidine kinase-like ATPase, C-terminal domain"/>
    <property type="match status" value="1"/>
</dbReference>
<sequence length="436" mass="48146">MPWAERRRHAWLPSLAGPLAVALGLLPLRGWLTSTDVAMALLLVVAVVAARQGRRPAALATVLGVLLFDVLYVEPYYTLHVHNLDYLLTFGVMLAVGLLISNLSGRLRGQLDRVRHLLKQLRGMFLLARGLPERSSPGAMFDFVGQLLSRQLHSPVTIESEPAADGRQSLPVRDRHRPGVYLCCEAGLYKANRTLLKVAASLLGQALTRARLAGAEQQARLEAELARSRNALLRSLSHDLRTPLASIMGNASMLADPAVRLDAQEYREIAESIYQQSRVLSSHFDKVMELNRVQRQDQIGVQALMPEEVVSAALRRRGSLFDAVHFDIDIDNKAPIHGDDTLLEIALANMLENAVRHGLSPYRLEGRWHGELYDFILTNGKPPQPALPRRDGGAGLGLPICRAVADCHQGSFYLTDGDDGRVAVSHLVWPAWRTQP</sequence>
<comment type="caution">
    <text evidence="15">The sequence shown here is derived from an EMBL/GenBank/DDBJ whole genome shotgun (WGS) entry which is preliminary data.</text>
</comment>
<dbReference type="InterPro" id="IPR036097">
    <property type="entry name" value="HisK_dim/P_sf"/>
</dbReference>
<dbReference type="InterPro" id="IPR038318">
    <property type="entry name" value="KdpD_sf"/>
</dbReference>
<proteinExistence type="predicted"/>
<evidence type="ECO:0000256" key="10">
    <source>
        <dbReference type="ARBA" id="ARBA00022989"/>
    </source>
</evidence>
<dbReference type="AlphaFoldDB" id="A0A2P7R0H6"/>
<keyword evidence="16" id="KW-1185">Reference proteome</keyword>
<evidence type="ECO:0000256" key="9">
    <source>
        <dbReference type="ARBA" id="ARBA00022840"/>
    </source>
</evidence>
<evidence type="ECO:0000256" key="1">
    <source>
        <dbReference type="ARBA" id="ARBA00000085"/>
    </source>
</evidence>
<accession>A0A2P7R0H6</accession>
<dbReference type="InterPro" id="IPR052023">
    <property type="entry name" value="Histidine_kinase_KdpD"/>
</dbReference>
<keyword evidence="7" id="KW-0547">Nucleotide-binding</keyword>
<gene>
    <name evidence="15" type="ORF">C7H85_15870</name>
</gene>
<dbReference type="RefSeq" id="WP_106730679.1">
    <property type="nucleotide sequence ID" value="NZ_PXYG01000008.1"/>
</dbReference>
<dbReference type="GO" id="GO:0005524">
    <property type="term" value="F:ATP binding"/>
    <property type="evidence" value="ECO:0007669"/>
    <property type="project" value="UniProtKB-KW"/>
</dbReference>
<dbReference type="PANTHER" id="PTHR45569">
    <property type="entry name" value="SENSOR PROTEIN KDPD"/>
    <property type="match status" value="1"/>
</dbReference>
<evidence type="ECO:0000256" key="7">
    <source>
        <dbReference type="ARBA" id="ARBA00022741"/>
    </source>
</evidence>
<dbReference type="Gene3D" id="1.10.287.130">
    <property type="match status" value="1"/>
</dbReference>
<evidence type="ECO:0000256" key="4">
    <source>
        <dbReference type="ARBA" id="ARBA00022553"/>
    </source>
</evidence>
<dbReference type="EC" id="2.7.13.3" evidence="3"/>
<evidence type="ECO:0000256" key="8">
    <source>
        <dbReference type="ARBA" id="ARBA00022777"/>
    </source>
</evidence>
<evidence type="ECO:0000256" key="3">
    <source>
        <dbReference type="ARBA" id="ARBA00012438"/>
    </source>
</evidence>
<keyword evidence="8" id="KW-0418">Kinase</keyword>
<dbReference type="InterPro" id="IPR005467">
    <property type="entry name" value="His_kinase_dom"/>
</dbReference>
<dbReference type="CDD" id="cd00082">
    <property type="entry name" value="HisKA"/>
    <property type="match status" value="1"/>
</dbReference>
<keyword evidence="5" id="KW-0808">Transferase</keyword>
<dbReference type="SUPFAM" id="SSF47384">
    <property type="entry name" value="Homodimeric domain of signal transducing histidine kinase"/>
    <property type="match status" value="1"/>
</dbReference>
<keyword evidence="12 13" id="KW-0472">Membrane</keyword>
<dbReference type="InterPro" id="IPR036890">
    <property type="entry name" value="HATPase_C_sf"/>
</dbReference>
<evidence type="ECO:0000259" key="14">
    <source>
        <dbReference type="PROSITE" id="PS50109"/>
    </source>
</evidence>
<feature type="transmembrane region" description="Helical" evidence="13">
    <location>
        <begin position="57"/>
        <end position="74"/>
    </location>
</feature>
<keyword evidence="9" id="KW-0067">ATP-binding</keyword>
<evidence type="ECO:0000313" key="15">
    <source>
        <dbReference type="EMBL" id="PSJ43724.1"/>
    </source>
</evidence>
<dbReference type="InterPro" id="IPR025201">
    <property type="entry name" value="KdpD_TM"/>
</dbReference>
<evidence type="ECO:0000256" key="6">
    <source>
        <dbReference type="ARBA" id="ARBA00022692"/>
    </source>
</evidence>
<dbReference type="OrthoDB" id="9806130at2"/>
<evidence type="ECO:0000256" key="12">
    <source>
        <dbReference type="ARBA" id="ARBA00023136"/>
    </source>
</evidence>
<protein>
    <recommendedName>
        <fullName evidence="3">histidine kinase</fullName>
        <ecNumber evidence="3">2.7.13.3</ecNumber>
    </recommendedName>
</protein>
<evidence type="ECO:0000313" key="16">
    <source>
        <dbReference type="Proteomes" id="UP000240243"/>
    </source>
</evidence>
<evidence type="ECO:0000256" key="5">
    <source>
        <dbReference type="ARBA" id="ARBA00022679"/>
    </source>
</evidence>
<keyword evidence="11" id="KW-0902">Two-component regulatory system</keyword>
<name>A0A2P7R0H6_9GAMM</name>
<evidence type="ECO:0000256" key="13">
    <source>
        <dbReference type="SAM" id="Phobius"/>
    </source>
</evidence>
<feature type="domain" description="Histidine kinase" evidence="14">
    <location>
        <begin position="235"/>
        <end position="414"/>
    </location>
</feature>
<dbReference type="PROSITE" id="PS50109">
    <property type="entry name" value="HIS_KIN"/>
    <property type="match status" value="1"/>
</dbReference>
<dbReference type="Pfam" id="PF00512">
    <property type="entry name" value="HisKA"/>
    <property type="match status" value="1"/>
</dbReference>
<dbReference type="EMBL" id="PXYG01000008">
    <property type="protein sequence ID" value="PSJ43724.1"/>
    <property type="molecule type" value="Genomic_DNA"/>
</dbReference>
<dbReference type="InterPro" id="IPR003661">
    <property type="entry name" value="HisK_dim/P_dom"/>
</dbReference>
<dbReference type="Gene3D" id="1.20.120.620">
    <property type="entry name" value="Backbone structure of the membrane domain of e. Coli histidine kinase receptor kdpd"/>
    <property type="match status" value="1"/>
</dbReference>
<dbReference type="SUPFAM" id="SSF55874">
    <property type="entry name" value="ATPase domain of HSP90 chaperone/DNA topoisomerase II/histidine kinase"/>
    <property type="match status" value="1"/>
</dbReference>
<organism evidence="15 16">
    <name type="scientific">Zobellella endophytica</name>
    <dbReference type="NCBI Taxonomy" id="2116700"/>
    <lineage>
        <taxon>Bacteria</taxon>
        <taxon>Pseudomonadati</taxon>
        <taxon>Pseudomonadota</taxon>
        <taxon>Gammaproteobacteria</taxon>
        <taxon>Aeromonadales</taxon>
        <taxon>Aeromonadaceae</taxon>
        <taxon>Zobellella</taxon>
    </lineage>
</organism>
<keyword evidence="10 13" id="KW-1133">Transmembrane helix</keyword>
<reference evidence="15 16" key="1">
    <citation type="submission" date="2018-03" db="EMBL/GenBank/DDBJ databases">
        <title>The draft genome of Zobellella sp. 59N8.</title>
        <authorList>
            <person name="Liu L."/>
            <person name="Li L."/>
            <person name="Zhang X."/>
            <person name="Liang L."/>
            <person name="Wang T."/>
        </authorList>
    </citation>
    <scope>NUCLEOTIDE SEQUENCE [LARGE SCALE GENOMIC DNA]</scope>
    <source>
        <strain evidence="15 16">59N8</strain>
    </source>
</reference>
<feature type="transmembrane region" description="Helical" evidence="13">
    <location>
        <begin position="86"/>
        <end position="105"/>
    </location>
</feature>
<dbReference type="GO" id="GO:0005886">
    <property type="term" value="C:plasma membrane"/>
    <property type="evidence" value="ECO:0007669"/>
    <property type="project" value="TreeGrafter"/>
</dbReference>
<dbReference type="GO" id="GO:0000155">
    <property type="term" value="F:phosphorelay sensor kinase activity"/>
    <property type="evidence" value="ECO:0007669"/>
    <property type="project" value="InterPro"/>
</dbReference>
<comment type="catalytic activity">
    <reaction evidence="1">
        <text>ATP + protein L-histidine = ADP + protein N-phospho-L-histidine.</text>
        <dbReference type="EC" id="2.7.13.3"/>
    </reaction>
</comment>
<dbReference type="SMART" id="SM00388">
    <property type="entry name" value="HisKA"/>
    <property type="match status" value="1"/>
</dbReference>
<dbReference type="PANTHER" id="PTHR45569:SF1">
    <property type="entry name" value="SENSOR PROTEIN KDPD"/>
    <property type="match status" value="1"/>
</dbReference>
<dbReference type="Pfam" id="PF13493">
    <property type="entry name" value="DUF4118"/>
    <property type="match status" value="1"/>
</dbReference>
<feature type="transmembrane region" description="Helical" evidence="13">
    <location>
        <begin position="32"/>
        <end position="50"/>
    </location>
</feature>
<comment type="subcellular location">
    <subcellularLocation>
        <location evidence="2">Membrane</location>
        <topology evidence="2">Multi-pass membrane protein</topology>
    </subcellularLocation>
</comment>
<dbReference type="Proteomes" id="UP000240243">
    <property type="component" value="Unassembled WGS sequence"/>
</dbReference>
<evidence type="ECO:0000256" key="11">
    <source>
        <dbReference type="ARBA" id="ARBA00023012"/>
    </source>
</evidence>
<evidence type="ECO:0000256" key="2">
    <source>
        <dbReference type="ARBA" id="ARBA00004141"/>
    </source>
</evidence>
<keyword evidence="4" id="KW-0597">Phosphoprotein</keyword>